<evidence type="ECO:0000256" key="11">
    <source>
        <dbReference type="ARBA" id="ARBA00032577"/>
    </source>
</evidence>
<evidence type="ECO:0000259" key="12">
    <source>
        <dbReference type="Pfam" id="PF02272"/>
    </source>
</evidence>
<keyword evidence="9" id="KW-0648">Protein biosynthesis</keyword>
<accession>A0A848L9C0</accession>
<dbReference type="Pfam" id="PF13480">
    <property type="entry name" value="Acetyltransf_6"/>
    <property type="match status" value="1"/>
</dbReference>
<evidence type="ECO:0000256" key="3">
    <source>
        <dbReference type="ARBA" id="ARBA00017959"/>
    </source>
</evidence>
<dbReference type="FunFam" id="3.10.310.40:FF:000001">
    <property type="entry name" value="Alanine--tRNA ligase"/>
    <property type="match status" value="1"/>
</dbReference>
<evidence type="ECO:0000256" key="6">
    <source>
        <dbReference type="ARBA" id="ARBA00022741"/>
    </source>
</evidence>
<evidence type="ECO:0000313" key="14">
    <source>
        <dbReference type="EMBL" id="NMO14852.1"/>
    </source>
</evidence>
<dbReference type="GO" id="GO:0005829">
    <property type="term" value="C:cytosol"/>
    <property type="evidence" value="ECO:0007669"/>
    <property type="project" value="TreeGrafter"/>
</dbReference>
<comment type="caution">
    <text evidence="14">The sequence shown here is derived from an EMBL/GenBank/DDBJ whole genome shotgun (WGS) entry which is preliminary data.</text>
</comment>
<dbReference type="InterPro" id="IPR050058">
    <property type="entry name" value="Ala-tRNA_ligase"/>
</dbReference>
<keyword evidence="15" id="KW-1185">Reference proteome</keyword>
<keyword evidence="5" id="KW-0436">Ligase</keyword>
<evidence type="ECO:0000256" key="9">
    <source>
        <dbReference type="ARBA" id="ARBA00022917"/>
    </source>
</evidence>
<evidence type="ECO:0000256" key="1">
    <source>
        <dbReference type="ARBA" id="ARBA00008226"/>
    </source>
</evidence>
<dbReference type="InterPro" id="IPR016181">
    <property type="entry name" value="Acyl_CoA_acyltransferase"/>
</dbReference>
<dbReference type="SUPFAM" id="SSF55729">
    <property type="entry name" value="Acyl-CoA N-acyltransferases (Nat)"/>
    <property type="match status" value="1"/>
</dbReference>
<feature type="domain" description="BioF2-like acetyltransferase" evidence="13">
    <location>
        <begin position="196"/>
        <end position="331"/>
    </location>
</feature>
<gene>
    <name evidence="14" type="ORF">HG543_08270</name>
</gene>
<feature type="domain" description="DHHA1" evidence="12">
    <location>
        <begin position="504"/>
        <end position="599"/>
    </location>
</feature>
<comment type="similarity">
    <text evidence="1">Belongs to the class-II aminoacyl-tRNA synthetase family.</text>
</comment>
<dbReference type="InterPro" id="IPR003156">
    <property type="entry name" value="DHHA1_dom"/>
</dbReference>
<keyword evidence="4" id="KW-0820">tRNA-binding</keyword>
<keyword evidence="10" id="KW-0030">Aminoacyl-tRNA synthetase</keyword>
<sequence length="607" mass="66906">MILYDESTLARIPWPETPEGRFARDYLGPLVRDGSTALVSDRTTYRIIGMDGLLIPVAINDAEHDNSPLFSTYARYVTAQLAMMDARKWGGASGFAIRRVLEGLGLALKAARIDRCVYVDHWLVLRNLNARLTADQVRRLTAFLAERFPGHAILFPSVNTATHSPLLNTLRQEGYGLVYAFHTRMLLPFKAEVSRQVRENHRRDARLLEAAGYQLLDGADVPGCAPRLLELYRALNEEKYSTNMRITQAFFESALRDRTMRFRVAVKDGRIDGFYAFTVNEDVVFSPWFGYEMSLPQEVGLYRGLVYQLMQEALEHGLTIELGAGADEFKSRRGDKPVPRYTAVHTGHLPAWRRAGWRLLQRFANEALLPSSRSYLRSIDGDGVVGFDGVPEVFTPPTGPSPREAADALRQELTALERALEDASTLEGEALVRALTPLSEKLHNWPQPTRRVMELRGRLEALEQRQRRKVSAKAPASAVSATEEAQRLLAGAARLGDTALVAHNLRDASSKHLKDVVECLKQHAGSAAVVLAATRGEKVVLVTAATQALLQRGVDAGQLMARVAPAVDGKGGGAPEVAWGGGSRPDGIDAALEAARRYLDERLGGKA</sequence>
<dbReference type="GO" id="GO:0000049">
    <property type="term" value="F:tRNA binding"/>
    <property type="evidence" value="ECO:0007669"/>
    <property type="project" value="UniProtKB-KW"/>
</dbReference>
<organism evidence="14 15">
    <name type="scientific">Pyxidicoccus fallax</name>
    <dbReference type="NCBI Taxonomy" id="394095"/>
    <lineage>
        <taxon>Bacteria</taxon>
        <taxon>Pseudomonadati</taxon>
        <taxon>Myxococcota</taxon>
        <taxon>Myxococcia</taxon>
        <taxon>Myxococcales</taxon>
        <taxon>Cystobacterineae</taxon>
        <taxon>Myxococcaceae</taxon>
        <taxon>Pyxidicoccus</taxon>
    </lineage>
</organism>
<dbReference type="GO" id="GO:0004813">
    <property type="term" value="F:alanine-tRNA ligase activity"/>
    <property type="evidence" value="ECO:0007669"/>
    <property type="project" value="UniProtKB-EC"/>
</dbReference>
<dbReference type="GO" id="GO:0005524">
    <property type="term" value="F:ATP binding"/>
    <property type="evidence" value="ECO:0007669"/>
    <property type="project" value="UniProtKB-KW"/>
</dbReference>
<evidence type="ECO:0000259" key="13">
    <source>
        <dbReference type="Pfam" id="PF13480"/>
    </source>
</evidence>
<dbReference type="InterPro" id="IPR038740">
    <property type="entry name" value="BioF2-like_GNAT_dom"/>
</dbReference>
<name>A0A848L9C0_9BACT</name>
<reference evidence="14 15" key="1">
    <citation type="submission" date="2020-04" db="EMBL/GenBank/DDBJ databases">
        <title>Draft genome of Pyxidicoccus fallax type strain.</title>
        <authorList>
            <person name="Whitworth D.E."/>
        </authorList>
    </citation>
    <scope>NUCLEOTIDE SEQUENCE [LARGE SCALE GENOMIC DNA]</scope>
    <source>
        <strain evidence="14 15">DSM 14698</strain>
    </source>
</reference>
<keyword evidence="7" id="KW-0067">ATP-binding</keyword>
<protein>
    <recommendedName>
        <fullName evidence="3">Alanine--tRNA ligase</fullName>
        <ecNumber evidence="2">6.1.1.7</ecNumber>
    </recommendedName>
    <alternativeName>
        <fullName evidence="11">Alanyl-tRNA synthetase</fullName>
    </alternativeName>
</protein>
<keyword evidence="8" id="KW-0694">RNA-binding</keyword>
<evidence type="ECO:0000256" key="10">
    <source>
        <dbReference type="ARBA" id="ARBA00023146"/>
    </source>
</evidence>
<dbReference type="PANTHER" id="PTHR11777:SF9">
    <property type="entry name" value="ALANINE--TRNA LIGASE, CYTOPLASMIC"/>
    <property type="match status" value="1"/>
</dbReference>
<dbReference type="Gene3D" id="3.10.310.40">
    <property type="match status" value="1"/>
</dbReference>
<keyword evidence="14" id="KW-0808">Transferase</keyword>
<evidence type="ECO:0000256" key="7">
    <source>
        <dbReference type="ARBA" id="ARBA00022840"/>
    </source>
</evidence>
<dbReference type="AlphaFoldDB" id="A0A848L9C0"/>
<dbReference type="GO" id="GO:0002161">
    <property type="term" value="F:aminoacyl-tRNA deacylase activity"/>
    <property type="evidence" value="ECO:0007669"/>
    <property type="project" value="TreeGrafter"/>
</dbReference>
<keyword evidence="6" id="KW-0547">Nucleotide-binding</keyword>
<dbReference type="Pfam" id="PF02272">
    <property type="entry name" value="DHHA1"/>
    <property type="match status" value="1"/>
</dbReference>
<dbReference type="EMBL" id="JABBJJ010000027">
    <property type="protein sequence ID" value="NMO14852.1"/>
    <property type="molecule type" value="Genomic_DNA"/>
</dbReference>
<dbReference type="RefSeq" id="WP_169344149.1">
    <property type="nucleotide sequence ID" value="NZ_JABBJJ010000027.1"/>
</dbReference>
<evidence type="ECO:0000256" key="8">
    <source>
        <dbReference type="ARBA" id="ARBA00022884"/>
    </source>
</evidence>
<dbReference type="EC" id="6.1.1.7" evidence="2"/>
<dbReference type="Proteomes" id="UP000518300">
    <property type="component" value="Unassembled WGS sequence"/>
</dbReference>
<dbReference type="PANTHER" id="PTHR11777">
    <property type="entry name" value="ALANYL-TRNA SYNTHETASE"/>
    <property type="match status" value="1"/>
</dbReference>
<proteinExistence type="inferred from homology"/>
<evidence type="ECO:0000256" key="4">
    <source>
        <dbReference type="ARBA" id="ARBA00022555"/>
    </source>
</evidence>
<evidence type="ECO:0000256" key="2">
    <source>
        <dbReference type="ARBA" id="ARBA00013168"/>
    </source>
</evidence>
<dbReference type="GO" id="GO:0006419">
    <property type="term" value="P:alanyl-tRNA aminoacylation"/>
    <property type="evidence" value="ECO:0007669"/>
    <property type="project" value="TreeGrafter"/>
</dbReference>
<dbReference type="GO" id="GO:0016740">
    <property type="term" value="F:transferase activity"/>
    <property type="evidence" value="ECO:0007669"/>
    <property type="project" value="UniProtKB-KW"/>
</dbReference>
<evidence type="ECO:0000256" key="5">
    <source>
        <dbReference type="ARBA" id="ARBA00022598"/>
    </source>
</evidence>
<evidence type="ECO:0000313" key="15">
    <source>
        <dbReference type="Proteomes" id="UP000518300"/>
    </source>
</evidence>